<proteinExistence type="predicted"/>
<dbReference type="PANTHER" id="PTHR34374">
    <property type="entry name" value="LARGE RIBOSOMAL RNA SUBUNIT ACCUMULATION PROTEIN YCED HOMOLOG 1, CHLOROPLASTIC"/>
    <property type="match status" value="1"/>
</dbReference>
<evidence type="ECO:0008006" key="3">
    <source>
        <dbReference type="Google" id="ProtNLM"/>
    </source>
</evidence>
<dbReference type="EMBL" id="PEYM01000048">
    <property type="protein sequence ID" value="PIS30816.1"/>
    <property type="molecule type" value="Genomic_DNA"/>
</dbReference>
<dbReference type="Pfam" id="PF02620">
    <property type="entry name" value="YceD"/>
    <property type="match status" value="1"/>
</dbReference>
<organism evidence="1 2">
    <name type="scientific">Candidatus Saganbacteria bacterium CG08_land_8_20_14_0_20_45_16</name>
    <dbReference type="NCBI Taxonomy" id="2014293"/>
    <lineage>
        <taxon>Bacteria</taxon>
        <taxon>Bacillati</taxon>
        <taxon>Saganbacteria</taxon>
    </lineage>
</organism>
<dbReference type="AlphaFoldDB" id="A0A2H0Y086"/>
<dbReference type="Proteomes" id="UP000231343">
    <property type="component" value="Unassembled WGS sequence"/>
</dbReference>
<dbReference type="PANTHER" id="PTHR34374:SF1">
    <property type="entry name" value="LARGE RIBOSOMAL RNA SUBUNIT ACCUMULATION PROTEIN YCED HOMOLOG 1, CHLOROPLASTIC"/>
    <property type="match status" value="1"/>
</dbReference>
<name>A0A2H0Y086_UNCSA</name>
<reference evidence="1 2" key="1">
    <citation type="submission" date="2017-09" db="EMBL/GenBank/DDBJ databases">
        <title>Depth-based differentiation of microbial function through sediment-hosted aquifers and enrichment of novel symbionts in the deep terrestrial subsurface.</title>
        <authorList>
            <person name="Probst A.J."/>
            <person name="Ladd B."/>
            <person name="Jarett J.K."/>
            <person name="Geller-Mcgrath D.E."/>
            <person name="Sieber C.M."/>
            <person name="Emerson J.B."/>
            <person name="Anantharaman K."/>
            <person name="Thomas B.C."/>
            <person name="Malmstrom R."/>
            <person name="Stieglmeier M."/>
            <person name="Klingl A."/>
            <person name="Woyke T."/>
            <person name="Ryan C.M."/>
            <person name="Banfield J.F."/>
        </authorList>
    </citation>
    <scope>NUCLEOTIDE SEQUENCE [LARGE SCALE GENOMIC DNA]</scope>
    <source>
        <strain evidence="1">CG08_land_8_20_14_0_20_45_16</strain>
    </source>
</reference>
<sequence>MKIDLTEVLQSIGNEADIDESLPVDFAADGLKLTGPVKVALHLTNTGGSILLAGKVTTEVELECSRCLKPFTTKLEAEIAEEFSHSVQTSQARKELELKEDDFVYPIDQDNTIDLTELVRQELLLSLPFKPLCLNQCPGINKEGEK</sequence>
<gene>
    <name evidence="1" type="ORF">COT42_02415</name>
</gene>
<comment type="caution">
    <text evidence="1">The sequence shown here is derived from an EMBL/GenBank/DDBJ whole genome shotgun (WGS) entry which is preliminary data.</text>
</comment>
<evidence type="ECO:0000313" key="2">
    <source>
        <dbReference type="Proteomes" id="UP000231343"/>
    </source>
</evidence>
<evidence type="ECO:0000313" key="1">
    <source>
        <dbReference type="EMBL" id="PIS30816.1"/>
    </source>
</evidence>
<accession>A0A2H0Y086</accession>
<protein>
    <recommendedName>
        <fullName evidence="3">DUF177 domain-containing protein</fullName>
    </recommendedName>
</protein>
<dbReference type="InterPro" id="IPR003772">
    <property type="entry name" value="YceD"/>
</dbReference>